<feature type="domain" description="GH26" evidence="4">
    <location>
        <begin position="101"/>
        <end position="407"/>
    </location>
</feature>
<dbReference type="PANTHER" id="PTHR40079:SF4">
    <property type="entry name" value="GH26 DOMAIN-CONTAINING PROTEIN-RELATED"/>
    <property type="match status" value="1"/>
</dbReference>
<dbReference type="AlphaFoldDB" id="A0A645B3A0"/>
<keyword evidence="2" id="KW-0378">Hydrolase</keyword>
<reference evidence="5" key="1">
    <citation type="submission" date="2019-08" db="EMBL/GenBank/DDBJ databases">
        <authorList>
            <person name="Kucharzyk K."/>
            <person name="Murdoch R.W."/>
            <person name="Higgins S."/>
            <person name="Loffler F."/>
        </authorList>
    </citation>
    <scope>NUCLEOTIDE SEQUENCE</scope>
</reference>
<dbReference type="Gene3D" id="3.20.20.80">
    <property type="entry name" value="Glycosidases"/>
    <property type="match status" value="1"/>
</dbReference>
<dbReference type="GO" id="GO:0016985">
    <property type="term" value="F:mannan endo-1,4-beta-mannosidase activity"/>
    <property type="evidence" value="ECO:0007669"/>
    <property type="project" value="InterPro"/>
</dbReference>
<name>A0A645B3A0_9ZZZZ</name>
<evidence type="ECO:0000256" key="3">
    <source>
        <dbReference type="ARBA" id="ARBA00023295"/>
    </source>
</evidence>
<protein>
    <recommendedName>
        <fullName evidence="4">GH26 domain-containing protein</fullName>
    </recommendedName>
</protein>
<proteinExistence type="inferred from homology"/>
<evidence type="ECO:0000313" key="5">
    <source>
        <dbReference type="EMBL" id="MPM59031.1"/>
    </source>
</evidence>
<sequence length="413" mass="47399">MKRNVIYKKMLLCGLFATVFLNLVYFFWCSTCAISLQLSENQLLGGNEIRMPAERVLSTAKEDEHPAACEDSFAETAESLAEIAEDALPKEETALHSEAYTNKIRVMEFLESIYQKQTLSGQHTSPDMAEVKAVCSVTGKKPALLEFDFMDCSPSRIERGASGIDLEPVISWWEEGGLVAFCWHWNAPSGLIDKRPDKQWYRGFYTETTTFDFAKGVNDTQSEEYELLIRDIDAIAEELKTLKEAGVPVLWRPLHEASGGWFWWGSKGPRAYLKLWKLMYERLTVYQQLDNLIWVWNGEDPYWYPGDDTTDIVGIDFYGPKHDYSPREEEFKKALSYTCGEKMVALTETGVIPDPDLMIKRGTMWLWYCAWSDELVLAGDHKSYSEKYTECGMLKKVYGHESVITKDELPPFR</sequence>
<gene>
    <name evidence="5" type="ORF">SDC9_105869</name>
</gene>
<dbReference type="PROSITE" id="PS51764">
    <property type="entry name" value="GH26"/>
    <property type="match status" value="1"/>
</dbReference>
<dbReference type="InterPro" id="IPR017853">
    <property type="entry name" value="GH"/>
</dbReference>
<dbReference type="PANTHER" id="PTHR40079">
    <property type="entry name" value="MANNAN ENDO-1,4-BETA-MANNOSIDASE E-RELATED"/>
    <property type="match status" value="1"/>
</dbReference>
<evidence type="ECO:0000259" key="4">
    <source>
        <dbReference type="PROSITE" id="PS51764"/>
    </source>
</evidence>
<organism evidence="5">
    <name type="scientific">bioreactor metagenome</name>
    <dbReference type="NCBI Taxonomy" id="1076179"/>
    <lineage>
        <taxon>unclassified sequences</taxon>
        <taxon>metagenomes</taxon>
        <taxon>ecological metagenomes</taxon>
    </lineage>
</organism>
<dbReference type="SUPFAM" id="SSF51445">
    <property type="entry name" value="(Trans)glycosidases"/>
    <property type="match status" value="1"/>
</dbReference>
<evidence type="ECO:0000256" key="2">
    <source>
        <dbReference type="ARBA" id="ARBA00022801"/>
    </source>
</evidence>
<comment type="caution">
    <text evidence="5">The sequence shown here is derived from an EMBL/GenBank/DDBJ whole genome shotgun (WGS) entry which is preliminary data.</text>
</comment>
<dbReference type="PRINTS" id="PR00739">
    <property type="entry name" value="GLHYDRLASE26"/>
</dbReference>
<dbReference type="EMBL" id="VSSQ01017087">
    <property type="protein sequence ID" value="MPM59031.1"/>
    <property type="molecule type" value="Genomic_DNA"/>
</dbReference>
<keyword evidence="3" id="KW-0326">Glycosidase</keyword>
<accession>A0A645B3A0</accession>
<dbReference type="Pfam" id="PF02156">
    <property type="entry name" value="Glyco_hydro_26"/>
    <property type="match status" value="1"/>
</dbReference>
<dbReference type="GO" id="GO:0006080">
    <property type="term" value="P:substituted mannan metabolic process"/>
    <property type="evidence" value="ECO:0007669"/>
    <property type="project" value="InterPro"/>
</dbReference>
<dbReference type="InterPro" id="IPR000805">
    <property type="entry name" value="Glyco_hydro_26"/>
</dbReference>
<dbReference type="InterPro" id="IPR022790">
    <property type="entry name" value="GH26_dom"/>
</dbReference>
<evidence type="ECO:0000256" key="1">
    <source>
        <dbReference type="ARBA" id="ARBA00007754"/>
    </source>
</evidence>
<comment type="similarity">
    <text evidence="1">Belongs to the glycosyl hydrolase 26 family.</text>
</comment>